<dbReference type="OrthoDB" id="1449695at2"/>
<evidence type="ECO:0008006" key="3">
    <source>
        <dbReference type="Google" id="ProtNLM"/>
    </source>
</evidence>
<dbReference type="PROSITE" id="PS51257">
    <property type="entry name" value="PROKAR_LIPOPROTEIN"/>
    <property type="match status" value="1"/>
</dbReference>
<evidence type="ECO:0000313" key="2">
    <source>
        <dbReference type="Proteomes" id="UP000271339"/>
    </source>
</evidence>
<name>A0A3L9YUR5_9FLAO</name>
<dbReference type="EMBL" id="REFC01000012">
    <property type="protein sequence ID" value="RMA64481.1"/>
    <property type="molecule type" value="Genomic_DNA"/>
</dbReference>
<evidence type="ECO:0000313" key="1">
    <source>
        <dbReference type="EMBL" id="RMA64481.1"/>
    </source>
</evidence>
<proteinExistence type="predicted"/>
<reference evidence="1 2" key="1">
    <citation type="submission" date="2018-10" db="EMBL/GenBank/DDBJ databases">
        <title>Genomic Encyclopedia of Archaeal and Bacterial Type Strains, Phase II (KMG-II): from individual species to whole genera.</title>
        <authorList>
            <person name="Goeker M."/>
        </authorList>
    </citation>
    <scope>NUCLEOTIDE SEQUENCE [LARGE SCALE GENOMIC DNA]</scope>
    <source>
        <strain evidence="1 2">DSM 23424</strain>
    </source>
</reference>
<organism evidence="1 2">
    <name type="scientific">Ulvibacter antarcticus</name>
    <dbReference type="NCBI Taxonomy" id="442714"/>
    <lineage>
        <taxon>Bacteria</taxon>
        <taxon>Pseudomonadati</taxon>
        <taxon>Bacteroidota</taxon>
        <taxon>Flavobacteriia</taxon>
        <taxon>Flavobacteriales</taxon>
        <taxon>Flavobacteriaceae</taxon>
        <taxon>Ulvibacter</taxon>
    </lineage>
</organism>
<protein>
    <recommendedName>
        <fullName evidence="3">Lipoprotein</fullName>
    </recommendedName>
</protein>
<gene>
    <name evidence="1" type="ORF">BXY75_1357</name>
</gene>
<keyword evidence="2" id="KW-1185">Reference proteome</keyword>
<dbReference type="RefSeq" id="WP_121906926.1">
    <property type="nucleotide sequence ID" value="NZ_REFC01000012.1"/>
</dbReference>
<dbReference type="Proteomes" id="UP000271339">
    <property type="component" value="Unassembled WGS sequence"/>
</dbReference>
<comment type="caution">
    <text evidence="1">The sequence shown here is derived from an EMBL/GenBank/DDBJ whole genome shotgun (WGS) entry which is preliminary data.</text>
</comment>
<accession>A0A3L9YUR5</accession>
<sequence length="152" mass="17038">MVKVVKTGIIISLIGFLAFSCSKKKECASIQPIQPIASFQIVDANGLNLIGDGLTYDFEDIQLFNDALDIPLGINFSQNGDEAAIWFDYFQLISGEAYNLKLNDTETDILRFQFYIEEGNCFDLKLIENVNLNNIQLDLSGTNSNRLFVIVK</sequence>
<dbReference type="AlphaFoldDB" id="A0A3L9YUR5"/>